<dbReference type="GO" id="GO:0004065">
    <property type="term" value="F:arylsulfatase activity"/>
    <property type="evidence" value="ECO:0007669"/>
    <property type="project" value="UniProtKB-EC"/>
</dbReference>
<evidence type="ECO:0000256" key="4">
    <source>
        <dbReference type="ARBA" id="ARBA00022729"/>
    </source>
</evidence>
<dbReference type="RefSeq" id="WP_145244216.1">
    <property type="nucleotide sequence ID" value="NZ_CP036273.1"/>
</dbReference>
<dbReference type="PANTHER" id="PTHR42693:SF42">
    <property type="entry name" value="ARYLSULFATASE G"/>
    <property type="match status" value="1"/>
</dbReference>
<evidence type="ECO:0000313" key="10">
    <source>
        <dbReference type="Proteomes" id="UP000319576"/>
    </source>
</evidence>
<evidence type="ECO:0000256" key="3">
    <source>
        <dbReference type="ARBA" id="ARBA00022723"/>
    </source>
</evidence>
<dbReference type="Proteomes" id="UP000319576">
    <property type="component" value="Chromosome"/>
</dbReference>
<evidence type="ECO:0000256" key="2">
    <source>
        <dbReference type="ARBA" id="ARBA00008779"/>
    </source>
</evidence>
<protein>
    <submittedName>
        <fullName evidence="9">Arylsulfatase</fullName>
        <ecNumber evidence="9">3.1.6.1</ecNumber>
    </submittedName>
</protein>
<evidence type="ECO:0000256" key="1">
    <source>
        <dbReference type="ARBA" id="ARBA00001913"/>
    </source>
</evidence>
<dbReference type="InterPro" id="IPR050738">
    <property type="entry name" value="Sulfatase"/>
</dbReference>
<dbReference type="EC" id="3.1.6.1" evidence="9"/>
<sequence precursor="true">MPRLLSALLVALAAGPAAAAPNVVLIVGDDQGWRDYGFMGHAHVRTPHLDRLAAQSLRFDRGYVPTSLCRASLATMITGLYPHQHLITSNDPPLPPGLTGAAANRDAGFLAQRAEMVRLFERSPTLPRLLGPSGYASLQTGKWWEGNACRCGGFTEAMTHGDPDKGGRHGDAGLTIGRQGLAPVKDFLAAAKKDGKPFFVWYAPMMPHTPHNPPDRLFAKYKDKTPSVHVARYWAMCEWFDETVGELLAELDATGQAANTLVVYLHDNGWLQDPNAAVYLPRSKRSPYDGGLRTPVLVRWPGRVAPGRSDTPVSSIDLAPTVLAAAGARVPSTLPGVNLLDAAALAARPALFGATFEHNAVDIRRPAANLQYRWVLAGGWKLIRPRLAAVPAGRVELFRVDRDPDERDDRAAAEPARVAELTKLLDGWWAGE</sequence>
<evidence type="ECO:0000256" key="7">
    <source>
        <dbReference type="SAM" id="SignalP"/>
    </source>
</evidence>
<organism evidence="9 10">
    <name type="scientific">Urbifossiella limnaea</name>
    <dbReference type="NCBI Taxonomy" id="2528023"/>
    <lineage>
        <taxon>Bacteria</taxon>
        <taxon>Pseudomonadati</taxon>
        <taxon>Planctomycetota</taxon>
        <taxon>Planctomycetia</taxon>
        <taxon>Gemmatales</taxon>
        <taxon>Gemmataceae</taxon>
        <taxon>Urbifossiella</taxon>
    </lineage>
</organism>
<gene>
    <name evidence="9" type="primary">atsA_25</name>
    <name evidence="9" type="ORF">ETAA1_60300</name>
</gene>
<dbReference type="AlphaFoldDB" id="A0A517Y2R4"/>
<dbReference type="InterPro" id="IPR000917">
    <property type="entry name" value="Sulfatase_N"/>
</dbReference>
<dbReference type="OrthoDB" id="246867at2"/>
<keyword evidence="6" id="KW-0106">Calcium</keyword>
<keyword evidence="4 7" id="KW-0732">Signal</keyword>
<keyword evidence="3" id="KW-0479">Metal-binding</keyword>
<dbReference type="Gene3D" id="3.40.720.10">
    <property type="entry name" value="Alkaline Phosphatase, subunit A"/>
    <property type="match status" value="1"/>
</dbReference>
<feature type="domain" description="Sulfatase N-terminal" evidence="8">
    <location>
        <begin position="21"/>
        <end position="328"/>
    </location>
</feature>
<reference evidence="9 10" key="1">
    <citation type="submission" date="2019-02" db="EMBL/GenBank/DDBJ databases">
        <title>Deep-cultivation of Planctomycetes and their phenomic and genomic characterization uncovers novel biology.</title>
        <authorList>
            <person name="Wiegand S."/>
            <person name="Jogler M."/>
            <person name="Boedeker C."/>
            <person name="Pinto D."/>
            <person name="Vollmers J."/>
            <person name="Rivas-Marin E."/>
            <person name="Kohn T."/>
            <person name="Peeters S.H."/>
            <person name="Heuer A."/>
            <person name="Rast P."/>
            <person name="Oberbeckmann S."/>
            <person name="Bunk B."/>
            <person name="Jeske O."/>
            <person name="Meyerdierks A."/>
            <person name="Storesund J.E."/>
            <person name="Kallscheuer N."/>
            <person name="Luecker S."/>
            <person name="Lage O.M."/>
            <person name="Pohl T."/>
            <person name="Merkel B.J."/>
            <person name="Hornburger P."/>
            <person name="Mueller R.-W."/>
            <person name="Bruemmer F."/>
            <person name="Labrenz M."/>
            <person name="Spormann A.M."/>
            <person name="Op den Camp H."/>
            <person name="Overmann J."/>
            <person name="Amann R."/>
            <person name="Jetten M.S.M."/>
            <person name="Mascher T."/>
            <person name="Medema M.H."/>
            <person name="Devos D.P."/>
            <person name="Kaster A.-K."/>
            <person name="Ovreas L."/>
            <person name="Rohde M."/>
            <person name="Galperin M.Y."/>
            <person name="Jogler C."/>
        </authorList>
    </citation>
    <scope>NUCLEOTIDE SEQUENCE [LARGE SCALE GENOMIC DNA]</scope>
    <source>
        <strain evidence="9 10">ETA_A1</strain>
    </source>
</reference>
<keyword evidence="10" id="KW-1185">Reference proteome</keyword>
<comment type="similarity">
    <text evidence="2">Belongs to the sulfatase family.</text>
</comment>
<dbReference type="EMBL" id="CP036273">
    <property type="protein sequence ID" value="QDU24019.1"/>
    <property type="molecule type" value="Genomic_DNA"/>
</dbReference>
<proteinExistence type="inferred from homology"/>
<feature type="signal peptide" evidence="7">
    <location>
        <begin position="1"/>
        <end position="19"/>
    </location>
</feature>
<evidence type="ECO:0000313" key="9">
    <source>
        <dbReference type="EMBL" id="QDU24019.1"/>
    </source>
</evidence>
<dbReference type="Gene3D" id="3.30.1120.10">
    <property type="match status" value="1"/>
</dbReference>
<feature type="chain" id="PRO_5021960640" evidence="7">
    <location>
        <begin position="20"/>
        <end position="432"/>
    </location>
</feature>
<name>A0A517Y2R4_9BACT</name>
<accession>A0A517Y2R4</accession>
<evidence type="ECO:0000256" key="6">
    <source>
        <dbReference type="ARBA" id="ARBA00022837"/>
    </source>
</evidence>
<dbReference type="GO" id="GO:0046872">
    <property type="term" value="F:metal ion binding"/>
    <property type="evidence" value="ECO:0007669"/>
    <property type="project" value="UniProtKB-KW"/>
</dbReference>
<comment type="cofactor">
    <cofactor evidence="1">
        <name>Ca(2+)</name>
        <dbReference type="ChEBI" id="CHEBI:29108"/>
    </cofactor>
</comment>
<dbReference type="InterPro" id="IPR017850">
    <property type="entry name" value="Alkaline_phosphatase_core_sf"/>
</dbReference>
<dbReference type="KEGG" id="uli:ETAA1_60300"/>
<dbReference type="Pfam" id="PF00884">
    <property type="entry name" value="Sulfatase"/>
    <property type="match status" value="1"/>
</dbReference>
<evidence type="ECO:0000256" key="5">
    <source>
        <dbReference type="ARBA" id="ARBA00022801"/>
    </source>
</evidence>
<evidence type="ECO:0000259" key="8">
    <source>
        <dbReference type="Pfam" id="PF00884"/>
    </source>
</evidence>
<keyword evidence="5 9" id="KW-0378">Hydrolase</keyword>
<dbReference type="SUPFAM" id="SSF53649">
    <property type="entry name" value="Alkaline phosphatase-like"/>
    <property type="match status" value="1"/>
</dbReference>
<dbReference type="PANTHER" id="PTHR42693">
    <property type="entry name" value="ARYLSULFATASE FAMILY MEMBER"/>
    <property type="match status" value="1"/>
</dbReference>